<dbReference type="Gene3D" id="3.40.630.30">
    <property type="match status" value="1"/>
</dbReference>
<keyword evidence="5" id="KW-1185">Reference proteome</keyword>
<dbReference type="PANTHER" id="PTHR43626">
    <property type="entry name" value="ACYL-COA N-ACYLTRANSFERASE"/>
    <property type="match status" value="1"/>
</dbReference>
<dbReference type="PROSITE" id="PS51186">
    <property type="entry name" value="GNAT"/>
    <property type="match status" value="1"/>
</dbReference>
<keyword evidence="1 4" id="KW-0808">Transferase</keyword>
<dbReference type="InterPro" id="IPR000182">
    <property type="entry name" value="GNAT_dom"/>
</dbReference>
<proteinExistence type="predicted"/>
<reference evidence="5" key="1">
    <citation type="journal article" date="2019" name="Int. J. Syst. Evol. Microbiol.">
        <title>The Global Catalogue of Microorganisms (GCM) 10K type strain sequencing project: providing services to taxonomists for standard genome sequencing and annotation.</title>
        <authorList>
            <consortium name="The Broad Institute Genomics Platform"/>
            <consortium name="The Broad Institute Genome Sequencing Center for Infectious Disease"/>
            <person name="Wu L."/>
            <person name="Ma J."/>
        </authorList>
    </citation>
    <scope>NUCLEOTIDE SEQUENCE [LARGE SCALE GENOMIC DNA]</scope>
    <source>
        <strain evidence="5">KCTC 42211</strain>
    </source>
</reference>
<feature type="domain" description="N-acetyltransferase" evidence="3">
    <location>
        <begin position="1"/>
        <end position="137"/>
    </location>
</feature>
<dbReference type="EMBL" id="JBHRYF010000014">
    <property type="protein sequence ID" value="MFC3661340.1"/>
    <property type="molecule type" value="Genomic_DNA"/>
</dbReference>
<comment type="caution">
    <text evidence="4">The sequence shown here is derived from an EMBL/GenBank/DDBJ whole genome shotgun (WGS) entry which is preliminary data.</text>
</comment>
<dbReference type="Proteomes" id="UP001595724">
    <property type="component" value="Unassembled WGS sequence"/>
</dbReference>
<evidence type="ECO:0000256" key="2">
    <source>
        <dbReference type="ARBA" id="ARBA00023315"/>
    </source>
</evidence>
<gene>
    <name evidence="4" type="ORF">ACFOM9_14860</name>
</gene>
<evidence type="ECO:0000259" key="3">
    <source>
        <dbReference type="PROSITE" id="PS51186"/>
    </source>
</evidence>
<dbReference type="EC" id="2.3.-.-" evidence="4"/>
<dbReference type="InterPro" id="IPR016181">
    <property type="entry name" value="Acyl_CoA_acyltransferase"/>
</dbReference>
<name>A0ABV7UWE5_9GAMM</name>
<organism evidence="4 5">
    <name type="scientific">Luteimonas notoginsengisoli</name>
    <dbReference type="NCBI Taxonomy" id="1578200"/>
    <lineage>
        <taxon>Bacteria</taxon>
        <taxon>Pseudomonadati</taxon>
        <taxon>Pseudomonadota</taxon>
        <taxon>Gammaproteobacteria</taxon>
        <taxon>Lysobacterales</taxon>
        <taxon>Lysobacteraceae</taxon>
        <taxon>Luteimonas</taxon>
    </lineage>
</organism>
<dbReference type="InterPro" id="IPR045039">
    <property type="entry name" value="NSI-like"/>
</dbReference>
<dbReference type="GO" id="GO:0016746">
    <property type="term" value="F:acyltransferase activity"/>
    <property type="evidence" value="ECO:0007669"/>
    <property type="project" value="UniProtKB-KW"/>
</dbReference>
<evidence type="ECO:0000313" key="5">
    <source>
        <dbReference type="Proteomes" id="UP001595724"/>
    </source>
</evidence>
<evidence type="ECO:0000256" key="1">
    <source>
        <dbReference type="ARBA" id="ARBA00022679"/>
    </source>
</evidence>
<protein>
    <submittedName>
        <fullName evidence="4">GNAT family N-acetyltransferase</fullName>
        <ecNumber evidence="4">2.3.-.-</ecNumber>
    </submittedName>
</protein>
<accession>A0ABV7UWE5</accession>
<dbReference type="CDD" id="cd04301">
    <property type="entry name" value="NAT_SF"/>
    <property type="match status" value="1"/>
</dbReference>
<dbReference type="PANTHER" id="PTHR43626:SF4">
    <property type="entry name" value="GCN5-RELATED N-ACETYLTRANSFERASE 2, CHLOROPLASTIC"/>
    <property type="match status" value="1"/>
</dbReference>
<dbReference type="RefSeq" id="WP_386712576.1">
    <property type="nucleotide sequence ID" value="NZ_JBHRYF010000014.1"/>
</dbReference>
<keyword evidence="2 4" id="KW-0012">Acyltransferase</keyword>
<evidence type="ECO:0000313" key="4">
    <source>
        <dbReference type="EMBL" id="MFC3661340.1"/>
    </source>
</evidence>
<dbReference type="SUPFAM" id="SSF55729">
    <property type="entry name" value="Acyl-CoA N-acyltransferases (Nat)"/>
    <property type="match status" value="1"/>
</dbReference>
<sequence length="144" mass="15805">MQSVDAVDWDELSELYRIAPLGTKSADWLRTAYANSMFKCIAFDCAKVVAAGRAVADGVDCSYLCDIVVHPAYQGRGLGKRLVQELIGLSAGHRKILLYAVPGREPFYETFGFRRMKTAMAIFSDPRRAAEDGYTDDAGAEADV</sequence>
<dbReference type="Pfam" id="PF00583">
    <property type="entry name" value="Acetyltransf_1"/>
    <property type="match status" value="1"/>
</dbReference>